<dbReference type="SUPFAM" id="SSF54695">
    <property type="entry name" value="POZ domain"/>
    <property type="match status" value="2"/>
</dbReference>
<dbReference type="KEGG" id="aten:116290048"/>
<dbReference type="OrthoDB" id="2347980at2759"/>
<evidence type="ECO:0000256" key="1">
    <source>
        <dbReference type="SAM" id="MobiDB-lite"/>
    </source>
</evidence>
<dbReference type="InterPro" id="IPR047935">
    <property type="entry name" value="BTBD7_BTB_POZ_second"/>
</dbReference>
<reference evidence="4" key="1">
    <citation type="submission" date="2025-08" db="UniProtKB">
        <authorList>
            <consortium name="RefSeq"/>
        </authorList>
    </citation>
    <scope>IDENTIFICATION</scope>
    <source>
        <tissue evidence="4">Tentacle</tissue>
    </source>
</reference>
<dbReference type="InterPro" id="IPR011705">
    <property type="entry name" value="BACK"/>
</dbReference>
<evidence type="ECO:0000259" key="2">
    <source>
        <dbReference type="PROSITE" id="PS50097"/>
    </source>
</evidence>
<dbReference type="PANTHER" id="PTHR16064:SF3">
    <property type="entry name" value="BTB_POZ DOMAIN-CONTAINING PROTEIN 7"/>
    <property type="match status" value="1"/>
</dbReference>
<feature type="domain" description="BTB" evidence="2">
    <location>
        <begin position="218"/>
        <end position="309"/>
    </location>
</feature>
<dbReference type="GeneID" id="116290048"/>
<keyword evidence="3" id="KW-1185">Reference proteome</keyword>
<feature type="region of interest" description="Disordered" evidence="1">
    <location>
        <begin position="1"/>
        <end position="30"/>
    </location>
</feature>
<dbReference type="InterPro" id="IPR042345">
    <property type="entry name" value="Btbd7"/>
</dbReference>
<dbReference type="CDD" id="cd18284">
    <property type="entry name" value="BTB2_POZ_BTBD7"/>
    <property type="match status" value="1"/>
</dbReference>
<protein>
    <submittedName>
        <fullName evidence="4">BTB/POZ domain-containing protein 7-like</fullName>
    </submittedName>
</protein>
<dbReference type="Gene3D" id="3.30.710.10">
    <property type="entry name" value="Potassium Channel Kv1.1, Chain A"/>
    <property type="match status" value="2"/>
</dbReference>
<dbReference type="AlphaFoldDB" id="A0A6P8HCT6"/>
<evidence type="ECO:0000313" key="4">
    <source>
        <dbReference type="RefSeq" id="XP_031552883.1"/>
    </source>
</evidence>
<gene>
    <name evidence="4" type="primary">LOC116290048</name>
</gene>
<evidence type="ECO:0000313" key="3">
    <source>
        <dbReference type="Proteomes" id="UP000515163"/>
    </source>
</evidence>
<dbReference type="GO" id="GO:0061138">
    <property type="term" value="P:morphogenesis of a branching epithelium"/>
    <property type="evidence" value="ECO:0007669"/>
    <property type="project" value="InterPro"/>
</dbReference>
<feature type="compositionally biased region" description="Polar residues" evidence="1">
    <location>
        <begin position="671"/>
        <end position="680"/>
    </location>
</feature>
<dbReference type="Pfam" id="PF07707">
    <property type="entry name" value="BACK"/>
    <property type="match status" value="1"/>
</dbReference>
<dbReference type="Pfam" id="PF00651">
    <property type="entry name" value="BTB"/>
    <property type="match status" value="2"/>
</dbReference>
<dbReference type="PROSITE" id="PS50097">
    <property type="entry name" value="BTB"/>
    <property type="match status" value="2"/>
</dbReference>
<feature type="compositionally biased region" description="Polar residues" evidence="1">
    <location>
        <begin position="1"/>
        <end position="21"/>
    </location>
</feature>
<dbReference type="SMART" id="SM00225">
    <property type="entry name" value="BTB"/>
    <property type="match status" value="2"/>
</dbReference>
<dbReference type="FunCoup" id="A0A6P8HCT6">
    <property type="interactions" value="1592"/>
</dbReference>
<organism evidence="3 4">
    <name type="scientific">Actinia tenebrosa</name>
    <name type="common">Australian red waratah sea anemone</name>
    <dbReference type="NCBI Taxonomy" id="6105"/>
    <lineage>
        <taxon>Eukaryota</taxon>
        <taxon>Metazoa</taxon>
        <taxon>Cnidaria</taxon>
        <taxon>Anthozoa</taxon>
        <taxon>Hexacorallia</taxon>
        <taxon>Actiniaria</taxon>
        <taxon>Actiniidae</taxon>
        <taxon>Actinia</taxon>
    </lineage>
</organism>
<dbReference type="Gene3D" id="1.25.40.420">
    <property type="match status" value="1"/>
</dbReference>
<dbReference type="RefSeq" id="XP_031552883.1">
    <property type="nucleotide sequence ID" value="XM_031697023.1"/>
</dbReference>
<dbReference type="InParanoid" id="A0A6P8HCT6"/>
<dbReference type="Proteomes" id="UP000515163">
    <property type="component" value="Unplaced"/>
</dbReference>
<accession>A0A6P8HCT6</accession>
<name>A0A6P8HCT6_ACTTE</name>
<dbReference type="PANTHER" id="PTHR16064">
    <property type="entry name" value="BTB POZ DOMAIN CONTAINING 7"/>
    <property type="match status" value="1"/>
</dbReference>
<feature type="region of interest" description="Disordered" evidence="1">
    <location>
        <begin position="650"/>
        <end position="680"/>
    </location>
</feature>
<sequence length="706" mass="80470">MGSTSSEPVNPQRPQLNSPKNINDERRRKFPKWNNLRKKLSRGKSMFRTFDHGKMLRELTQTWSYQEIVALVDHYRSLMEIKDSISQMNLTRPHVQPLKKDMLDLLQKGMCSDVTLIFNGVKFPAHKSILSSRCTYFQELFLQWDNESSTEIPVNIPVDGISVEMFSTLLQYLYTGDFPAQTSGLDSLDMLMELGEEFGTPNVLEQDLKGLLYNADHADVLLVFQGLQPPDIKENTSLTETSFEVPCHKAILCARSPFFKSLLLKQDLNFSTSKDSGCIRLVLDERVFPRQYARVVLQCMYTDSFDLSSVVKWSSEEKKGCGLGTHNLLTMAEIAMEVYEVAKFIEFDVLAQGCEDVLQEELSPSSLLGIMEWSEQPHGSVWVSRQAQQYLQDEFLTVAQSDAFHKLPKEYLVNVLQSDYVQACEHDVLLSVIRWGESQVAKKMQSMPDTIQDGKRTVKRRDIINKALKKELAGVINNVRIQHVLPLHSDLLESAIDRRLIDRGMPLDIGEGSFYPSCPWMRRRHDKDFVKPRYFLPYYEEAKRILQEYKDTELRLLKQRMLRLGQSIPDTLYMVSETKDKRRGSGYPKDSSRSVTNLGYCSGRRSCSNDLGLYCRSRRSNSLSQAERLFSRSRAQRDFGLPDVASEVLFQDDEESTSSSDISRFDKSMPGPTTRNPVCSSASLPLAVAHVPDVASSLSPSPTLSE</sequence>
<proteinExistence type="predicted"/>
<dbReference type="InterPro" id="IPR011333">
    <property type="entry name" value="SKP1/BTB/POZ_sf"/>
</dbReference>
<feature type="domain" description="BTB" evidence="2">
    <location>
        <begin position="112"/>
        <end position="182"/>
    </location>
</feature>
<dbReference type="InterPro" id="IPR000210">
    <property type="entry name" value="BTB/POZ_dom"/>
</dbReference>
<dbReference type="SMART" id="SM00875">
    <property type="entry name" value="BACK"/>
    <property type="match status" value="1"/>
</dbReference>